<dbReference type="InterPro" id="IPR024628">
    <property type="entry name" value="Sulfotransferase_Stf0_dom"/>
</dbReference>
<name>A0ABV1SMJ7_9RHOB</name>
<dbReference type="Pfam" id="PF09037">
    <property type="entry name" value="Sulphotransf"/>
    <property type="match status" value="1"/>
</dbReference>
<dbReference type="Gene3D" id="3.40.50.300">
    <property type="entry name" value="P-loop containing nucleotide triphosphate hydrolases"/>
    <property type="match status" value="1"/>
</dbReference>
<dbReference type="SUPFAM" id="SSF52540">
    <property type="entry name" value="P-loop containing nucleoside triphosphate hydrolases"/>
    <property type="match status" value="1"/>
</dbReference>
<keyword evidence="3" id="KW-1185">Reference proteome</keyword>
<comment type="caution">
    <text evidence="2">The sequence shown here is derived from an EMBL/GenBank/DDBJ whole genome shotgun (WGS) entry which is preliminary data.</text>
</comment>
<sequence>MRARSYLQARRPAFRKDRLFDQLMRLPLTQQETLRTDLFDKVVVDPAKAARFRALPMPERRYVLFFTARSGSSRLGDILSRTGVLGQPNEAFNPGFVPNIAQAYHAADLADYAQAVLRRRNTQGTFGVEMTYSHMMNLFGSLEEMIAHLQPTSYLCLIRENLLAQALSLSKLKQTKVAHSTIADAERQSAADQAFRYNPREIMYAMAIYCLAEDRLEAKLHRHQIRPLYLSYEQTVSLPDAQILGAIAGHVGVELPELPHMPSSHHKLSGSRSAEYAARFAAEHPDFLARMEAHRAHRLDKLHGFTTTDA</sequence>
<evidence type="ECO:0000313" key="2">
    <source>
        <dbReference type="EMBL" id="MER5173960.1"/>
    </source>
</evidence>
<dbReference type="Proteomes" id="UP001438953">
    <property type="component" value="Unassembled WGS sequence"/>
</dbReference>
<feature type="domain" description="Sulphotransferase Stf0" evidence="1">
    <location>
        <begin position="62"/>
        <end position="282"/>
    </location>
</feature>
<evidence type="ECO:0000313" key="3">
    <source>
        <dbReference type="Proteomes" id="UP001438953"/>
    </source>
</evidence>
<organism evidence="2 3">
    <name type="scientific">Thioclava kandeliae</name>
    <dbReference type="NCBI Taxonomy" id="3070818"/>
    <lineage>
        <taxon>Bacteria</taxon>
        <taxon>Pseudomonadati</taxon>
        <taxon>Pseudomonadota</taxon>
        <taxon>Alphaproteobacteria</taxon>
        <taxon>Rhodobacterales</taxon>
        <taxon>Paracoccaceae</taxon>
        <taxon>Thioclava</taxon>
    </lineage>
</organism>
<reference evidence="2 3" key="1">
    <citation type="submission" date="2024-06" db="EMBL/GenBank/DDBJ databases">
        <title>Thioclava kandeliae sp. nov. from a rhizosphere soil sample of Kandelia candel in a mangrove.</title>
        <authorList>
            <person name="Mu T."/>
        </authorList>
    </citation>
    <scope>NUCLEOTIDE SEQUENCE [LARGE SCALE GENOMIC DNA]</scope>
    <source>
        <strain evidence="2 3">CPCC 100088</strain>
    </source>
</reference>
<proteinExistence type="predicted"/>
<dbReference type="InterPro" id="IPR027417">
    <property type="entry name" value="P-loop_NTPase"/>
</dbReference>
<protein>
    <submittedName>
        <fullName evidence="2">Stf0 family sulfotransferase</fullName>
    </submittedName>
</protein>
<dbReference type="EMBL" id="JAYWLC010000039">
    <property type="protein sequence ID" value="MER5173960.1"/>
    <property type="molecule type" value="Genomic_DNA"/>
</dbReference>
<accession>A0ABV1SMJ7</accession>
<evidence type="ECO:0000259" key="1">
    <source>
        <dbReference type="Pfam" id="PF09037"/>
    </source>
</evidence>
<gene>
    <name evidence="2" type="ORF">VSX56_19590</name>
</gene>